<dbReference type="AlphaFoldDB" id="D7LGT0"/>
<dbReference type="HOGENOM" id="CLU_2041231_0_0_1"/>
<dbReference type="Proteomes" id="UP000008694">
    <property type="component" value="Unassembled WGS sequence"/>
</dbReference>
<evidence type="ECO:0000313" key="1">
    <source>
        <dbReference type="EMBL" id="EFH54986.1"/>
    </source>
</evidence>
<evidence type="ECO:0000313" key="2">
    <source>
        <dbReference type="Proteomes" id="UP000008694"/>
    </source>
</evidence>
<gene>
    <name evidence="1" type="ORF">ARALYDRAFT_900918</name>
</gene>
<dbReference type="Gramene" id="scaffold_400419.1">
    <property type="protein sequence ID" value="scaffold_400419.1"/>
    <property type="gene ID" value="scaffold_400419.1"/>
</dbReference>
<accession>D7LGT0</accession>
<organism evidence="2">
    <name type="scientific">Arabidopsis lyrata subsp. lyrata</name>
    <name type="common">Lyre-leaved rock-cress</name>
    <dbReference type="NCBI Taxonomy" id="81972"/>
    <lineage>
        <taxon>Eukaryota</taxon>
        <taxon>Viridiplantae</taxon>
        <taxon>Streptophyta</taxon>
        <taxon>Embryophyta</taxon>
        <taxon>Tracheophyta</taxon>
        <taxon>Spermatophyta</taxon>
        <taxon>Magnoliopsida</taxon>
        <taxon>eudicotyledons</taxon>
        <taxon>Gunneridae</taxon>
        <taxon>Pentapetalae</taxon>
        <taxon>rosids</taxon>
        <taxon>malvids</taxon>
        <taxon>Brassicales</taxon>
        <taxon>Brassicaceae</taxon>
        <taxon>Camelineae</taxon>
        <taxon>Arabidopsis</taxon>
    </lineage>
</organism>
<reference evidence="2" key="1">
    <citation type="journal article" date="2011" name="Nat. Genet.">
        <title>The Arabidopsis lyrata genome sequence and the basis of rapid genome size change.</title>
        <authorList>
            <person name="Hu T.T."/>
            <person name="Pattyn P."/>
            <person name="Bakker E.G."/>
            <person name="Cao J."/>
            <person name="Cheng J.-F."/>
            <person name="Clark R.M."/>
            <person name="Fahlgren N."/>
            <person name="Fawcett J.A."/>
            <person name="Grimwood J."/>
            <person name="Gundlach H."/>
            <person name="Haberer G."/>
            <person name="Hollister J.D."/>
            <person name="Ossowski S."/>
            <person name="Ottilar R.P."/>
            <person name="Salamov A.A."/>
            <person name="Schneeberger K."/>
            <person name="Spannagl M."/>
            <person name="Wang X."/>
            <person name="Yang L."/>
            <person name="Nasrallah M.E."/>
            <person name="Bergelson J."/>
            <person name="Carrington J.C."/>
            <person name="Gaut B.S."/>
            <person name="Schmutz J."/>
            <person name="Mayer K.F.X."/>
            <person name="Van de Peer Y."/>
            <person name="Grigoriev I.V."/>
            <person name="Nordborg M."/>
            <person name="Weigel D."/>
            <person name="Guo Y.-L."/>
        </authorList>
    </citation>
    <scope>NUCLEOTIDE SEQUENCE [LARGE SCALE GENOMIC DNA]</scope>
    <source>
        <strain evidence="2">cv. MN47</strain>
    </source>
</reference>
<sequence>MFTVAMRSITSLVYLEKVREYMVQATDKNLEDENADTLTNKKHVTLLAEEDCTVPYTFGSDIQNVAGFVCPETSRWLEELERQDGFKLQDNQLDCVKLGHNHKEHLVHDLRASFGCIYCRL</sequence>
<protein>
    <submittedName>
        <fullName evidence="1">Uncharacterized protein</fullName>
    </submittedName>
</protein>
<dbReference type="EMBL" id="GL348716">
    <property type="protein sequence ID" value="EFH54986.1"/>
    <property type="molecule type" value="Genomic_DNA"/>
</dbReference>
<keyword evidence="2" id="KW-1185">Reference proteome</keyword>
<name>D7LGT0_ARALL</name>
<proteinExistence type="predicted"/>